<protein>
    <submittedName>
        <fullName evidence="2">Uncharacterized protein</fullName>
    </submittedName>
</protein>
<evidence type="ECO:0000313" key="2">
    <source>
        <dbReference type="EMBL" id="KAH9301437.1"/>
    </source>
</evidence>
<dbReference type="EMBL" id="JAHRHJ020000009">
    <property type="protein sequence ID" value="KAH9301437.1"/>
    <property type="molecule type" value="Genomic_DNA"/>
</dbReference>
<reference evidence="2 3" key="1">
    <citation type="journal article" date="2021" name="Nat. Plants">
        <title>The Taxus genome provides insights into paclitaxel biosynthesis.</title>
        <authorList>
            <person name="Xiong X."/>
            <person name="Gou J."/>
            <person name="Liao Q."/>
            <person name="Li Y."/>
            <person name="Zhou Q."/>
            <person name="Bi G."/>
            <person name="Li C."/>
            <person name="Du R."/>
            <person name="Wang X."/>
            <person name="Sun T."/>
            <person name="Guo L."/>
            <person name="Liang H."/>
            <person name="Lu P."/>
            <person name="Wu Y."/>
            <person name="Zhang Z."/>
            <person name="Ro D.K."/>
            <person name="Shang Y."/>
            <person name="Huang S."/>
            <person name="Yan J."/>
        </authorList>
    </citation>
    <scope>NUCLEOTIDE SEQUENCE [LARGE SCALE GENOMIC DNA]</scope>
    <source>
        <strain evidence="2">Ta-2019</strain>
    </source>
</reference>
<evidence type="ECO:0000313" key="3">
    <source>
        <dbReference type="Proteomes" id="UP000824469"/>
    </source>
</evidence>
<proteinExistence type="predicted"/>
<dbReference type="AlphaFoldDB" id="A0AA38FGV7"/>
<name>A0AA38FGV7_TAXCH</name>
<gene>
    <name evidence="2" type="ORF">KI387_013020</name>
</gene>
<accession>A0AA38FGV7</accession>
<organism evidence="2 3">
    <name type="scientific">Taxus chinensis</name>
    <name type="common">Chinese yew</name>
    <name type="synonym">Taxus wallichiana var. chinensis</name>
    <dbReference type="NCBI Taxonomy" id="29808"/>
    <lineage>
        <taxon>Eukaryota</taxon>
        <taxon>Viridiplantae</taxon>
        <taxon>Streptophyta</taxon>
        <taxon>Embryophyta</taxon>
        <taxon>Tracheophyta</taxon>
        <taxon>Spermatophyta</taxon>
        <taxon>Pinopsida</taxon>
        <taxon>Pinidae</taxon>
        <taxon>Conifers II</taxon>
        <taxon>Cupressales</taxon>
        <taxon>Taxaceae</taxon>
        <taxon>Taxus</taxon>
    </lineage>
</organism>
<feature type="non-terminal residue" evidence="2">
    <location>
        <position position="157"/>
    </location>
</feature>
<keyword evidence="3" id="KW-1185">Reference proteome</keyword>
<dbReference type="Proteomes" id="UP000824469">
    <property type="component" value="Unassembled WGS sequence"/>
</dbReference>
<feature type="region of interest" description="Disordered" evidence="1">
    <location>
        <begin position="126"/>
        <end position="157"/>
    </location>
</feature>
<comment type="caution">
    <text evidence="2">The sequence shown here is derived from an EMBL/GenBank/DDBJ whole genome shotgun (WGS) entry which is preliminary data.</text>
</comment>
<sequence>MVLCKGFRAVIKRSKSNTDERGCGGAGYRRNDLCRNSSSLKLMLGCDTKKRKGLWGRGLRDEHVVKELSMGGIVPMGNKFPTFNAKPEDKGSGALVCGDVDEILDVGKPNNAGTNILGGKVPKLPLGPKYPINTQPPTTVDKVKDIRTSDTNSSIPQ</sequence>
<evidence type="ECO:0000256" key="1">
    <source>
        <dbReference type="SAM" id="MobiDB-lite"/>
    </source>
</evidence>